<dbReference type="PANTHER" id="PTHR11584:SF369">
    <property type="entry name" value="MITOGEN-ACTIVATED PROTEIN KINASE KINASE KINASE 19-RELATED"/>
    <property type="match status" value="1"/>
</dbReference>
<keyword evidence="6" id="KW-0067">ATP-binding</keyword>
<keyword evidence="3" id="KW-0808">Transferase</keyword>
<dbReference type="SUPFAM" id="SSF56112">
    <property type="entry name" value="Protein kinase-like (PK-like)"/>
    <property type="match status" value="1"/>
</dbReference>
<dbReference type="PROSITE" id="PS50011">
    <property type="entry name" value="PROTEIN_KINASE_DOM"/>
    <property type="match status" value="1"/>
</dbReference>
<protein>
    <recommendedName>
        <fullName evidence="8">Protein kinase domain-containing protein</fullName>
    </recommendedName>
</protein>
<dbReference type="InterPro" id="IPR011009">
    <property type="entry name" value="Kinase-like_dom_sf"/>
</dbReference>
<proteinExistence type="inferred from homology"/>
<dbReference type="Gene3D" id="1.10.510.10">
    <property type="entry name" value="Transferase(Phosphotransferase) domain 1"/>
    <property type="match status" value="1"/>
</dbReference>
<dbReference type="EMBL" id="CAJMWW010000168">
    <property type="protein sequence ID" value="CAE6453769.1"/>
    <property type="molecule type" value="Genomic_DNA"/>
</dbReference>
<dbReference type="SMART" id="SM00220">
    <property type="entry name" value="S_TKc"/>
    <property type="match status" value="1"/>
</dbReference>
<feature type="domain" description="Protein kinase" evidence="8">
    <location>
        <begin position="1"/>
        <end position="187"/>
    </location>
</feature>
<keyword evidence="2" id="KW-0723">Serine/threonine-protein kinase</keyword>
<organism evidence="9 10">
    <name type="scientific">Rhizoctonia solani</name>
    <dbReference type="NCBI Taxonomy" id="456999"/>
    <lineage>
        <taxon>Eukaryota</taxon>
        <taxon>Fungi</taxon>
        <taxon>Dikarya</taxon>
        <taxon>Basidiomycota</taxon>
        <taxon>Agaricomycotina</taxon>
        <taxon>Agaricomycetes</taxon>
        <taxon>Cantharellales</taxon>
        <taxon>Ceratobasidiaceae</taxon>
        <taxon>Rhizoctonia</taxon>
    </lineage>
</organism>
<evidence type="ECO:0000256" key="1">
    <source>
        <dbReference type="ARBA" id="ARBA00006529"/>
    </source>
</evidence>
<keyword evidence="5" id="KW-0418">Kinase</keyword>
<dbReference type="PANTHER" id="PTHR11584">
    <property type="entry name" value="SERINE/THREONINE PROTEIN KINASE"/>
    <property type="match status" value="1"/>
</dbReference>
<evidence type="ECO:0000256" key="7">
    <source>
        <dbReference type="SAM" id="MobiDB-lite"/>
    </source>
</evidence>
<comment type="similarity">
    <text evidence="1">Belongs to the protein kinase superfamily. STE Ser/Thr protein kinase family. MAP kinase kinase kinase subfamily.</text>
</comment>
<evidence type="ECO:0000256" key="2">
    <source>
        <dbReference type="ARBA" id="ARBA00022527"/>
    </source>
</evidence>
<reference evidence="9" key="1">
    <citation type="submission" date="2021-01" db="EMBL/GenBank/DDBJ databases">
        <authorList>
            <person name="Kaushik A."/>
        </authorList>
    </citation>
    <scope>NUCLEOTIDE SEQUENCE</scope>
    <source>
        <strain evidence="9">AG3-T5</strain>
    </source>
</reference>
<evidence type="ECO:0000313" key="10">
    <source>
        <dbReference type="Proteomes" id="UP000663841"/>
    </source>
</evidence>
<dbReference type="GO" id="GO:0005524">
    <property type="term" value="F:ATP binding"/>
    <property type="evidence" value="ECO:0007669"/>
    <property type="project" value="UniProtKB-KW"/>
</dbReference>
<evidence type="ECO:0000259" key="8">
    <source>
        <dbReference type="PROSITE" id="PS50011"/>
    </source>
</evidence>
<comment type="caution">
    <text evidence="9">The sequence shown here is derived from an EMBL/GenBank/DDBJ whole genome shotgun (WGS) entry which is preliminary data.</text>
</comment>
<accession>A0A8H3BCG4</accession>
<dbReference type="InterPro" id="IPR000719">
    <property type="entry name" value="Prot_kinase_dom"/>
</dbReference>
<evidence type="ECO:0000256" key="5">
    <source>
        <dbReference type="ARBA" id="ARBA00022777"/>
    </source>
</evidence>
<keyword evidence="4" id="KW-0547">Nucleotide-binding</keyword>
<evidence type="ECO:0000256" key="6">
    <source>
        <dbReference type="ARBA" id="ARBA00022840"/>
    </source>
</evidence>
<feature type="region of interest" description="Disordered" evidence="7">
    <location>
        <begin position="179"/>
        <end position="215"/>
    </location>
</feature>
<dbReference type="GO" id="GO:0004674">
    <property type="term" value="F:protein serine/threonine kinase activity"/>
    <property type="evidence" value="ECO:0007669"/>
    <property type="project" value="UniProtKB-KW"/>
</dbReference>
<dbReference type="AlphaFoldDB" id="A0A8H3BCG4"/>
<evidence type="ECO:0000256" key="4">
    <source>
        <dbReference type="ARBA" id="ARBA00022741"/>
    </source>
</evidence>
<name>A0A8H3BCG4_9AGAM</name>
<gene>
    <name evidence="9" type="ORF">RDB_LOCUS132085</name>
</gene>
<evidence type="ECO:0000313" key="9">
    <source>
        <dbReference type="EMBL" id="CAE6453769.1"/>
    </source>
</evidence>
<dbReference type="Pfam" id="PF00069">
    <property type="entry name" value="Pkinase"/>
    <property type="match status" value="1"/>
</dbReference>
<sequence>MRWARIPPSQRYCQCLTHSRRCVTSAIGYIDYNMTMQVHGDLKGANVLISSDGMPRLMDFGNATLLDATLQFTQTSTGARYSLRWTPPEILEDEGTSLHTMAGDIYSLGMTILETFTSEVPFADKSEKSVLAHILFHKKPPARPEKIIPTRSMDGNKLWVLLTKCWSYDPKDRPSAEAVWNNMKPITSENLRQIEGEDEVGSKHESGEIKKGDRG</sequence>
<feature type="compositionally biased region" description="Basic and acidic residues" evidence="7">
    <location>
        <begin position="192"/>
        <end position="215"/>
    </location>
</feature>
<dbReference type="Proteomes" id="UP000663841">
    <property type="component" value="Unassembled WGS sequence"/>
</dbReference>
<evidence type="ECO:0000256" key="3">
    <source>
        <dbReference type="ARBA" id="ARBA00022679"/>
    </source>
</evidence>